<dbReference type="PANTHER" id="PTHR15004">
    <property type="entry name" value="GLUTAMYL-TRNA(GLN) AMIDOTRANSFERASE SUBUNIT C, MITOCHONDRIAL"/>
    <property type="match status" value="1"/>
</dbReference>
<feature type="domain" description="Glutamyl-tRNA amidotransferase complex subunit Gta3" evidence="1">
    <location>
        <begin position="154"/>
        <end position="207"/>
    </location>
</feature>
<dbReference type="Proteomes" id="UP000249757">
    <property type="component" value="Unassembled WGS sequence"/>
</dbReference>
<dbReference type="OrthoDB" id="5522061at2759"/>
<evidence type="ECO:0000313" key="2">
    <source>
        <dbReference type="EMBL" id="KAF7570125.1"/>
    </source>
</evidence>
<protein>
    <submittedName>
        <fullName evidence="2">GatC, Asp-tRNAAsn-Glu-tRNAGln amidotransferase C subunit</fullName>
    </submittedName>
    <submittedName>
        <fullName evidence="3">Glu-tRNAGln amidotransferase C protein</fullName>
    </submittedName>
</protein>
<name>A0A2W1I5X1_9PLEO</name>
<keyword evidence="2" id="KW-0808">Transferase</keyword>
<evidence type="ECO:0000313" key="3">
    <source>
        <dbReference type="EMBL" id="KAI1510011.1"/>
    </source>
</evidence>
<sequence length="283" mass="31837">MTTHVGPCEQADLGGLTASALGLRNRLKPILQPHYHPSGSILAFKLLGIESTLEVDILRYHSQTTVSRILLSHQNYRIMASRRAFVAASLFRPSQYLQARSYSFHNVKYINPVVPKEPKKNSGVHPDELEKLFAEPTWSVKSLLPPKTRAADAPKITSEQLHHLLRLSALPPPETSEQEQKMLDTLADQLHFVGKIQEVDTTGVTPLRAIRPEGQAAIKEQMIGLEQVKEVLNSEKVIGQHYKRIQRDTTPKDAKDVEDWDVLGSAERKSGKYFVVESERPQE</sequence>
<dbReference type="InterPro" id="IPR036113">
    <property type="entry name" value="Asp/Glu-ADT_sf_sub_c"/>
</dbReference>
<accession>A0A2W1I5X1</accession>
<dbReference type="AlphaFoldDB" id="A0A2W1I5X1"/>
<dbReference type="Proteomes" id="UP000245464">
    <property type="component" value="Chromosome 5"/>
</dbReference>
<dbReference type="EMBL" id="NQIK02000005">
    <property type="protein sequence ID" value="KAF7570125.1"/>
    <property type="molecule type" value="Genomic_DNA"/>
</dbReference>
<keyword evidence="5" id="KW-1185">Reference proteome</keyword>
<reference evidence="5" key="4">
    <citation type="journal article" date="2022" name="Microb. Genom.">
        <title>A global pangenome for the wheat fungal pathogen Pyrenophora tritici-repentis and prediction of effector protein structural homology.</title>
        <authorList>
            <person name="Moolhuijzen P.M."/>
            <person name="See P.T."/>
            <person name="Shi G."/>
            <person name="Powell H.R."/>
            <person name="Cockram J."/>
            <person name="Jorgensen L.N."/>
            <person name="Benslimane H."/>
            <person name="Strelkov S.E."/>
            <person name="Turner J."/>
            <person name="Liu Z."/>
            <person name="Moffat C.S."/>
        </authorList>
    </citation>
    <scope>NUCLEOTIDE SEQUENCE [LARGE SCALE GENOMIC DNA]</scope>
</reference>
<dbReference type="PANTHER" id="PTHR15004:SF0">
    <property type="entry name" value="GLUTAMYL-TRNA(GLN) AMIDOTRANSFERASE SUBUNIT C, MITOCHONDRIAL"/>
    <property type="match status" value="1"/>
</dbReference>
<organism evidence="2 4">
    <name type="scientific">Pyrenophora tritici-repentis</name>
    <dbReference type="NCBI Taxonomy" id="45151"/>
    <lineage>
        <taxon>Eukaryota</taxon>
        <taxon>Fungi</taxon>
        <taxon>Dikarya</taxon>
        <taxon>Ascomycota</taxon>
        <taxon>Pezizomycotina</taxon>
        <taxon>Dothideomycetes</taxon>
        <taxon>Pleosporomycetidae</taxon>
        <taxon>Pleosporales</taxon>
        <taxon>Pleosporineae</taxon>
        <taxon>Pleosporaceae</taxon>
        <taxon>Pyrenophora</taxon>
    </lineage>
</organism>
<dbReference type="GO" id="GO:0070681">
    <property type="term" value="P:glutaminyl-tRNAGln biosynthesis via transamidation"/>
    <property type="evidence" value="ECO:0007669"/>
    <property type="project" value="TreeGrafter"/>
</dbReference>
<dbReference type="GO" id="GO:0016740">
    <property type="term" value="F:transferase activity"/>
    <property type="evidence" value="ECO:0007669"/>
    <property type="project" value="UniProtKB-KW"/>
</dbReference>
<dbReference type="EMBL" id="NRDI02000018">
    <property type="protein sequence ID" value="KAI1510011.1"/>
    <property type="molecule type" value="Genomic_DNA"/>
</dbReference>
<reference evidence="3" key="3">
    <citation type="journal article" date="2022" name="bioRxiv">
        <title>A global pangenome for the wheat fungal pathogen Pyrenophora tritici-repentis and prediction of effector protein structural homology.</title>
        <authorList>
            <person name="Moolhuijzen P."/>
            <person name="See P.T."/>
            <person name="Shi G."/>
            <person name="Powell H.R."/>
            <person name="Cockram J."/>
            <person name="Jorgensen L.N."/>
            <person name="Benslimane H."/>
            <person name="Strelkov S.E."/>
            <person name="Turner J."/>
            <person name="Liu Z."/>
            <person name="Moffat C.S."/>
        </authorList>
    </citation>
    <scope>NUCLEOTIDE SEQUENCE</scope>
    <source>
        <strain evidence="3">86-124</strain>
    </source>
</reference>
<dbReference type="Pfam" id="PF20978">
    <property type="entry name" value="Gta3"/>
    <property type="match status" value="1"/>
</dbReference>
<reference evidence="2 4" key="1">
    <citation type="journal article" date="2018" name="BMC Genomics">
        <title>Comparative genomics of the wheat fungal pathogen Pyrenophora tritici-repentis reveals chromosomal variations and genome plasticity.</title>
        <authorList>
            <person name="Moolhuijzen P."/>
            <person name="See P.T."/>
            <person name="Hane J.K."/>
            <person name="Shi G."/>
            <person name="Liu Z."/>
            <person name="Oliver R.P."/>
            <person name="Moffat C.S."/>
        </authorList>
    </citation>
    <scope>NUCLEOTIDE SEQUENCE [LARGE SCALE GENOMIC DNA]</scope>
    <source>
        <strain evidence="2">M4</strain>
    </source>
</reference>
<dbReference type="GO" id="GO:0006450">
    <property type="term" value="P:regulation of translational fidelity"/>
    <property type="evidence" value="ECO:0007669"/>
    <property type="project" value="InterPro"/>
</dbReference>
<dbReference type="GO" id="GO:0005739">
    <property type="term" value="C:mitochondrion"/>
    <property type="evidence" value="ECO:0007669"/>
    <property type="project" value="TreeGrafter"/>
</dbReference>
<dbReference type="InterPro" id="IPR049545">
    <property type="entry name" value="Gta3_dom"/>
</dbReference>
<dbReference type="SUPFAM" id="SSF141000">
    <property type="entry name" value="Glu-tRNAGln amidotransferase C subunit"/>
    <property type="match status" value="1"/>
</dbReference>
<dbReference type="GO" id="GO:0030956">
    <property type="term" value="C:glutamyl-tRNA(Gln) amidotransferase complex"/>
    <property type="evidence" value="ECO:0007669"/>
    <property type="project" value="TreeGrafter"/>
</dbReference>
<evidence type="ECO:0000313" key="5">
    <source>
        <dbReference type="Proteomes" id="UP000249757"/>
    </source>
</evidence>
<proteinExistence type="predicted"/>
<dbReference type="GO" id="GO:0032543">
    <property type="term" value="P:mitochondrial translation"/>
    <property type="evidence" value="ECO:0007669"/>
    <property type="project" value="TreeGrafter"/>
</dbReference>
<evidence type="ECO:0000259" key="1">
    <source>
        <dbReference type="Pfam" id="PF20978"/>
    </source>
</evidence>
<reference evidence="3" key="2">
    <citation type="submission" date="2021-05" db="EMBL/GenBank/DDBJ databases">
        <authorList>
            <person name="Moolhuijzen P.M."/>
            <person name="Moffat C.S."/>
        </authorList>
    </citation>
    <scope>NUCLEOTIDE SEQUENCE</scope>
    <source>
        <strain evidence="3">86-124</strain>
    </source>
</reference>
<comment type="caution">
    <text evidence="2">The sequence shown here is derived from an EMBL/GenBank/DDBJ whole genome shotgun (WGS) entry which is preliminary data.</text>
</comment>
<dbReference type="InterPro" id="IPR003837">
    <property type="entry name" value="GatC"/>
</dbReference>
<gene>
    <name evidence="3" type="ORF">Ptr86124_011049</name>
    <name evidence="2" type="ORF">PtrM4_101270</name>
</gene>
<evidence type="ECO:0000313" key="4">
    <source>
        <dbReference type="Proteomes" id="UP000245464"/>
    </source>
</evidence>